<evidence type="ECO:0000256" key="1">
    <source>
        <dbReference type="ARBA" id="ARBA00005446"/>
    </source>
</evidence>
<dbReference type="PROSITE" id="PS51194">
    <property type="entry name" value="HELICASE_CTER"/>
    <property type="match status" value="1"/>
</dbReference>
<dbReference type="PANTHER" id="PTHR13710:SF105">
    <property type="entry name" value="ATP-DEPENDENT DNA HELICASE Q1"/>
    <property type="match status" value="1"/>
</dbReference>
<evidence type="ECO:0000256" key="2">
    <source>
        <dbReference type="ARBA" id="ARBA00023125"/>
    </source>
</evidence>
<dbReference type="Pfam" id="PF00271">
    <property type="entry name" value="Helicase_C"/>
    <property type="match status" value="1"/>
</dbReference>
<evidence type="ECO:0000313" key="9">
    <source>
        <dbReference type="Proteomes" id="UP001150217"/>
    </source>
</evidence>
<feature type="domain" description="Helicase C-terminal" evidence="7">
    <location>
        <begin position="1336"/>
        <end position="1498"/>
    </location>
</feature>
<comment type="caution">
    <text evidence="8">The sequence shown here is derived from an EMBL/GenBank/DDBJ whole genome shotgun (WGS) entry which is preliminary data.</text>
</comment>
<evidence type="ECO:0000256" key="6">
    <source>
        <dbReference type="SAM" id="MobiDB-lite"/>
    </source>
</evidence>
<dbReference type="SUPFAM" id="SSF52540">
    <property type="entry name" value="P-loop containing nucleoside triphosphate hydrolases"/>
    <property type="match status" value="1"/>
</dbReference>
<comment type="similarity">
    <text evidence="1">Belongs to the helicase family. RecQ subfamily.</text>
</comment>
<dbReference type="EC" id="5.6.2.4" evidence="5"/>
<keyword evidence="9" id="KW-1185">Reference proteome</keyword>
<keyword evidence="3" id="KW-0413">Isomerase</keyword>
<dbReference type="Gene3D" id="3.40.50.300">
    <property type="entry name" value="P-loop containing nucleotide triphosphate hydrolases"/>
    <property type="match status" value="3"/>
</dbReference>
<evidence type="ECO:0000259" key="7">
    <source>
        <dbReference type="PROSITE" id="PS51194"/>
    </source>
</evidence>
<dbReference type="InterPro" id="IPR027417">
    <property type="entry name" value="P-loop_NTPase"/>
</dbReference>
<dbReference type="SMART" id="SM00487">
    <property type="entry name" value="DEXDc"/>
    <property type="match status" value="1"/>
</dbReference>
<feature type="region of interest" description="Disordered" evidence="6">
    <location>
        <begin position="117"/>
        <end position="144"/>
    </location>
</feature>
<dbReference type="SMART" id="SM00490">
    <property type="entry name" value="HELICc"/>
    <property type="match status" value="1"/>
</dbReference>
<gene>
    <name evidence="8" type="ORF">C8R41DRAFT_923263</name>
</gene>
<evidence type="ECO:0000256" key="3">
    <source>
        <dbReference type="ARBA" id="ARBA00023235"/>
    </source>
</evidence>
<organism evidence="8 9">
    <name type="scientific">Lentinula lateritia</name>
    <dbReference type="NCBI Taxonomy" id="40482"/>
    <lineage>
        <taxon>Eukaryota</taxon>
        <taxon>Fungi</taxon>
        <taxon>Dikarya</taxon>
        <taxon>Basidiomycota</taxon>
        <taxon>Agaricomycotina</taxon>
        <taxon>Agaricomycetes</taxon>
        <taxon>Agaricomycetidae</taxon>
        <taxon>Agaricales</taxon>
        <taxon>Marasmiineae</taxon>
        <taxon>Omphalotaceae</taxon>
        <taxon>Lentinula</taxon>
    </lineage>
</organism>
<proteinExistence type="inferred from homology"/>
<name>A0ABQ8VAP2_9AGAR</name>
<comment type="catalytic activity">
    <reaction evidence="4">
        <text>Couples ATP hydrolysis with the unwinding of duplex DNA by translocating in the 3'-5' direction.</text>
        <dbReference type="EC" id="5.6.2.4"/>
    </reaction>
</comment>
<sequence length="1524" mass="171935">MPKSICDDALCHYPFVGSNFESHRKEFHSLQHRFSYNGQKVKVSRRADGKLPCPCGSETHARYSFKKLTSLTRLLRHPGAQESPHPDHGIDVLISANDPFSSTDIVSSMSIASQPLDSTLHSPASHSRYTPASTSTIPQDEDFPSAMDVEAVKEVARETTVCQTGRANEDGEGQSSNRCVVENRSVDNRQEAQSTEQGFEGTPAIPSLLRILMTLAEDGLLSDDDPGFQDEYPQERDEGDEDLMDLGAEVGSTPPNTARVTLARFNITVEPVYNLTICTECNKPTRYEHVHAHQWQKHYKGLNLPPELRLPRKLEILTYLVILGADNPRPVPSKPIAPIEGIEIANGYKCMLFGCHDAIFGSSRSLRRHQLESHPEVPVGDRVSVRIPCQPLSVFRKDLRYVELIPEVRFTSSVLRSIVEAAENCHLLQHSDIFTVASNEREKNGVFAQSRWDELLEGVNITSLTRSISTHERETYTSFKRLRTVAREYYEEVSKRLPKLPVLVRRYIASSNPNDLKHKPFRRPQELKTIIEDADRTAQFLTFLITTNDTPIESFPVPLHPSLQSQLEYLASELKNEFATNSALKDLFHHTIWLTLSLPSDEYIRNELMCPFTRFLIAVNLKDSGAFVRASVIPPIIAQPQWCFRATAAEHTLRIQEEYNGDSMLAYTSRVQRFIIDAHSVLFTTLRQNMNLFKAIASRQQGVARFNWNIERSVISIDGFPIAVSSFVDGVHRTVRDVESAIERLFRGCSYLDILQHIDDAMIPHNTGQPRWFRDRPGKGDVRYSFFEEAENGFQQFRPRLLDHLSQDPKFFTTVGERTIPKNGAILGWFSELDKIVRKLYYLISTTWGGGSRGTEIERLLYSNSPRNTRNVFVINGLLTILTEYQKTQSLTGAGKLIARSPAFRVNRLLILILGVAYWAAGYIGCRIGMEKGNCQRYFYEVFVLTGKPMESKDFSKVLGSLNGINIGVDLKLQDFRQLMSCMLISSTSTNFFNPDDEDPNVVAAHESFGHSLEMGRSGYGLDSTSATGLAADTVAHMQQVCLKWQGFMRLLHPVLEQKVIRESQGVLTNSSSTNALISSQFQSLVDIMSERFDGFEGRTRSLIRTEIEFMGTQILEQIRNVRDLPSYRNPRRAGVHPAAREALRAVLRRKYDPSIGFTSAEQAELVNSVGSSLHVFGIIETGGGKSLAFLAAPFLFPRHLFVVVSPLIALTQDLKRRLLETGINGGSGAGSDEFLHWITCDAVCQRLKRVFVDEAHKIVTDSDFRSCFKRFPNLVRSSVPITFLSGSLMPRSMPAILEAMEINDVALVDEIRRYSGRRNLKYVVERIMQEGYFEKIRELVDRQNSRMGEQDRGIIFLSTLVEAKEVRDGFGFPIYTGDLTNGEREDAEARWRIGTLAEDRWMVATQAFGQGVDYPSVRTVIHKDPKELINWYQEAGRAGRDGLPALCHCLWTQVPYPPKDPSAIDHVGRLDMILFLQTTACLRMALAAFDREVHSCIALNGELCSNCEILSQVRLPSLYITLF</sequence>
<dbReference type="InterPro" id="IPR001650">
    <property type="entry name" value="Helicase_C-like"/>
</dbReference>
<protein>
    <recommendedName>
        <fullName evidence="5">DNA 3'-5' helicase</fullName>
        <ecNumber evidence="5">5.6.2.4</ecNumber>
    </recommendedName>
</protein>
<feature type="compositionally biased region" description="Polar residues" evidence="6">
    <location>
        <begin position="117"/>
        <end position="138"/>
    </location>
</feature>
<reference evidence="8" key="1">
    <citation type="submission" date="2022-08" db="EMBL/GenBank/DDBJ databases">
        <title>A Global Phylogenomic Analysis of the Shiitake Genus Lentinula.</title>
        <authorList>
            <consortium name="DOE Joint Genome Institute"/>
            <person name="Sierra-Patev S."/>
            <person name="Min B."/>
            <person name="Naranjo-Ortiz M."/>
            <person name="Looney B."/>
            <person name="Konkel Z."/>
            <person name="Slot J.C."/>
            <person name="Sakamoto Y."/>
            <person name="Steenwyk J.L."/>
            <person name="Rokas A."/>
            <person name="Carro J."/>
            <person name="Camarero S."/>
            <person name="Ferreira P."/>
            <person name="Molpeceres G."/>
            <person name="Ruiz-Duenas F.J."/>
            <person name="Serrano A."/>
            <person name="Henrissat B."/>
            <person name="Drula E."/>
            <person name="Hughes K.W."/>
            <person name="Mata J.L."/>
            <person name="Ishikawa N.K."/>
            <person name="Vargas-Isla R."/>
            <person name="Ushijima S."/>
            <person name="Smith C.A."/>
            <person name="Ahrendt S."/>
            <person name="Andreopoulos W."/>
            <person name="He G."/>
            <person name="Labutti K."/>
            <person name="Lipzen A."/>
            <person name="Ng V."/>
            <person name="Riley R."/>
            <person name="Sandor L."/>
            <person name="Barry K."/>
            <person name="Martinez A.T."/>
            <person name="Xiao Y."/>
            <person name="Gibbons J.G."/>
            <person name="Terashima K."/>
            <person name="Grigoriev I.V."/>
            <person name="Hibbett D.S."/>
        </authorList>
    </citation>
    <scope>NUCLEOTIDE SEQUENCE</scope>
    <source>
        <strain evidence="8">RHP3577 ss4</strain>
    </source>
</reference>
<dbReference type="EMBL" id="JANVFT010000069">
    <property type="protein sequence ID" value="KAJ4476838.1"/>
    <property type="molecule type" value="Genomic_DNA"/>
</dbReference>
<evidence type="ECO:0000256" key="4">
    <source>
        <dbReference type="ARBA" id="ARBA00034617"/>
    </source>
</evidence>
<dbReference type="InterPro" id="IPR014001">
    <property type="entry name" value="Helicase_ATP-bd"/>
</dbReference>
<keyword evidence="2" id="KW-0238">DNA-binding</keyword>
<evidence type="ECO:0000256" key="5">
    <source>
        <dbReference type="ARBA" id="ARBA00034808"/>
    </source>
</evidence>
<dbReference type="Proteomes" id="UP001150217">
    <property type="component" value="Unassembled WGS sequence"/>
</dbReference>
<evidence type="ECO:0000313" key="8">
    <source>
        <dbReference type="EMBL" id="KAJ4476838.1"/>
    </source>
</evidence>
<accession>A0ABQ8VAP2</accession>
<dbReference type="PANTHER" id="PTHR13710">
    <property type="entry name" value="DNA HELICASE RECQ FAMILY MEMBER"/>
    <property type="match status" value="1"/>
</dbReference>